<dbReference type="EMBL" id="AP022660">
    <property type="protein sequence ID" value="BCA50697.1"/>
    <property type="molecule type" value="Genomic_DNA"/>
</dbReference>
<organism evidence="1 2">
    <name type="scientific">Bacteroides thetaiotaomicron</name>
    <dbReference type="NCBI Taxonomy" id="818"/>
    <lineage>
        <taxon>Bacteria</taxon>
        <taxon>Pseudomonadati</taxon>
        <taxon>Bacteroidota</taxon>
        <taxon>Bacteroidia</taxon>
        <taxon>Bacteroidales</taxon>
        <taxon>Bacteroidaceae</taxon>
        <taxon>Bacteroides</taxon>
    </lineage>
</organism>
<sequence>MYKENSFYNYSRKRYSTISLSIRWLQKSFKKVVENSQIYLDCIAKPRTFAPAFQERDSLTIDILLKFKALENENKKTSKKVWKLSEKVLIFASAFAKKAARQKSR</sequence>
<evidence type="ECO:0000313" key="1">
    <source>
        <dbReference type="EMBL" id="BCA50697.1"/>
    </source>
</evidence>
<accession>A0A679HKG5</accession>
<dbReference type="Proteomes" id="UP000500882">
    <property type="component" value="Chromosome"/>
</dbReference>
<protein>
    <submittedName>
        <fullName evidence="1">Uncharacterized protein</fullName>
    </submittedName>
</protein>
<name>A0A679HKG5_BACT4</name>
<evidence type="ECO:0000313" key="2">
    <source>
        <dbReference type="Proteomes" id="UP000500882"/>
    </source>
</evidence>
<dbReference type="AlphaFoldDB" id="A0A679HKG5"/>
<proteinExistence type="predicted"/>
<reference evidence="1 2" key="1">
    <citation type="submission" date="2020-02" db="EMBL/GenBank/DDBJ databases">
        <title>Whole-genome sequencing and comparative analysis of the genomes of Bacteroides thetaiotaomicron and Escherichia coli isolated from a healthy resident in Vietnam.</title>
        <authorList>
            <person name="Mohsin M."/>
            <person name="Tanaka K."/>
            <person name="Kawahara R."/>
            <person name="Kondo S."/>
            <person name="Noguchi H."/>
            <person name="Motooka D."/>
            <person name="Nakamura S."/>
            <person name="Khong D.T."/>
            <person name="Nguyen T.N."/>
            <person name="Tran H.T."/>
            <person name="Yamamoto Y."/>
        </authorList>
    </citation>
    <scope>NUCLEOTIDE SEQUENCE [LARGE SCALE GENOMIC DNA]</scope>
    <source>
        <strain evidence="1 2">F9-2</strain>
    </source>
</reference>
<gene>
    <name evidence="1" type="ORF">BatF92_26390</name>
</gene>